<dbReference type="RefSeq" id="WP_091855376.1">
    <property type="nucleotide sequence ID" value="NZ_FNBZ01000001.1"/>
</dbReference>
<gene>
    <name evidence="2" type="ORF">SAMN05421844_10177</name>
</gene>
<proteinExistence type="predicted"/>
<evidence type="ECO:0000313" key="2">
    <source>
        <dbReference type="EMBL" id="SDF21606.1"/>
    </source>
</evidence>
<dbReference type="Gene3D" id="3.40.50.2000">
    <property type="entry name" value="Glycogen Phosphorylase B"/>
    <property type="match status" value="2"/>
</dbReference>
<dbReference type="PANTHER" id="PTHR45947:SF3">
    <property type="entry name" value="SULFOQUINOVOSYL TRANSFERASE SQD2"/>
    <property type="match status" value="1"/>
</dbReference>
<dbReference type="EMBL" id="FNBZ01000001">
    <property type="protein sequence ID" value="SDF21606.1"/>
    <property type="molecule type" value="Genomic_DNA"/>
</dbReference>
<dbReference type="InterPro" id="IPR001296">
    <property type="entry name" value="Glyco_trans_1"/>
</dbReference>
<feature type="domain" description="Glycosyl transferase family 1" evidence="1">
    <location>
        <begin position="204"/>
        <end position="363"/>
    </location>
</feature>
<reference evidence="2 3" key="1">
    <citation type="submission" date="2016-10" db="EMBL/GenBank/DDBJ databases">
        <authorList>
            <person name="Varghese N."/>
            <person name="Submissions S."/>
        </authorList>
    </citation>
    <scope>NUCLEOTIDE SEQUENCE [LARGE SCALE GENOMIC DNA]</scope>
    <source>
        <strain evidence="2 3">DSM 26672</strain>
    </source>
</reference>
<evidence type="ECO:0000259" key="1">
    <source>
        <dbReference type="Pfam" id="PF00534"/>
    </source>
</evidence>
<evidence type="ECO:0000313" key="3">
    <source>
        <dbReference type="Proteomes" id="UP000199468"/>
    </source>
</evidence>
<dbReference type="CDD" id="cd03801">
    <property type="entry name" value="GT4_PimA-like"/>
    <property type="match status" value="1"/>
</dbReference>
<dbReference type="Pfam" id="PF00534">
    <property type="entry name" value="Glycos_transf_1"/>
    <property type="match status" value="1"/>
</dbReference>
<name>A0ABY0NAZ2_9HYPH</name>
<dbReference type="Proteomes" id="UP000199468">
    <property type="component" value="Unassembled WGS sequence"/>
</dbReference>
<dbReference type="PANTHER" id="PTHR45947">
    <property type="entry name" value="SULFOQUINOVOSYL TRANSFERASE SQD2"/>
    <property type="match status" value="1"/>
</dbReference>
<accession>A0ABY0NAZ2</accession>
<sequence>MHVAFFVDQVFWREGPVLSTEESFILFPASFAGFVDQITFIGREAPTPGRAPYVLDGSTFSLCALPFYPNLYKLWRADPRMYRRIRESVREQSKNWDVLVICGPHPIGQLVARMCIAQGIPVVLMVRQNLIEQMSAHRGLERHAAMLAAHLLEWDFKRLARDRTVFAVGEEMTKVYSRFCNRAHNHFPCLVDRAQFEMFSQMSAGSDPRRLIKVCRLAPEKGHRFLFEAMAQLNQRGLHCHVDLVGTGAMDQELRELASKLGVASQVTFHGYVPYGRPLFDLYEKAGAMVLSSTTEGFPQVINEALSIGLPTVATTVGGIPSFLTDGETALLVPPRDVRALAGAIEKMVRAPELRERLRRNGRALMQDNILEVNRARVLGGVHDEIARRRA</sequence>
<keyword evidence="3" id="KW-1185">Reference proteome</keyword>
<dbReference type="InterPro" id="IPR050194">
    <property type="entry name" value="Glycosyltransferase_grp1"/>
</dbReference>
<dbReference type="SUPFAM" id="SSF53756">
    <property type="entry name" value="UDP-Glycosyltransferase/glycogen phosphorylase"/>
    <property type="match status" value="1"/>
</dbReference>
<organism evidence="2 3">
    <name type="scientific">Bosea robiniae</name>
    <dbReference type="NCBI Taxonomy" id="1036780"/>
    <lineage>
        <taxon>Bacteria</taxon>
        <taxon>Pseudomonadati</taxon>
        <taxon>Pseudomonadota</taxon>
        <taxon>Alphaproteobacteria</taxon>
        <taxon>Hyphomicrobiales</taxon>
        <taxon>Boseaceae</taxon>
        <taxon>Bosea</taxon>
    </lineage>
</organism>
<protein>
    <submittedName>
        <fullName evidence="2">Glycosyltransferase involved in cell wall bisynthesis</fullName>
    </submittedName>
</protein>
<comment type="caution">
    <text evidence="2">The sequence shown here is derived from an EMBL/GenBank/DDBJ whole genome shotgun (WGS) entry which is preliminary data.</text>
</comment>